<gene>
    <name evidence="4" type="ORF">MNBD_GAMMA10-2519</name>
</gene>
<dbReference type="SUPFAM" id="SSF52058">
    <property type="entry name" value="L domain-like"/>
    <property type="match status" value="1"/>
</dbReference>
<sequence>MISIKEAIEKGLDDGQPVEGIHIAMEELEYCTEENLQKLPQLKKVSLYATGENNAWTIFPESLLLDTIEELDVHGVRIPDFIELNLKKLTAVIPALDFPAIADNFPELEELTLHVDGSIVIDKAFAQLSKLKKLTLKFNKNSDLSFDIDDLSTMSDMQSLQLRNVQDSVFAKQWCSLTSLKELELSKFDNLTEFPEETGNLSSLEFLSFSQVGAKEKGWDADDFFDDDEVIKMPENISLLKGLKTFKSNFCAYENFEPLANLASLVEINIYSTQLKKIPDLRKLENLEVLNIPDAYSLRDINGLQACNNLKTLDICSSKIKSLEPISELQCLENINIESTSLDKNKYSVISALMSLKFYKSLKKIKAKNLSQQDWEALDKDRYAQNLSKQEILSICKSANENDAQIFEKVCLSIFNLKDIFEGEIEEDADSGGRDEIPFFDEALKQHVEEFKDETLIHLIEISFADTSLMDSYELTIIVLEEAIQRKSVIAQDAMAKAFIRCHCYYDSGHRFFGSTVYDTLVDELFSELEEAPLARVLLETDEQLLYSSQCDGDDVGDSFYSYFKKATDKKMAAQVLSRYRDFVFEELSRAEDEEGVEFVFEQLKELDGHSVVSDELAVLTDILRVYSTASMSEEISLTEAFIRALLLDKNSECLMSIDWENALEFEGDKKEVKELDFDICYDLLMRYTKIYDAGIHDAGKNTEDETRKAKDKVETFFTLLYLIDEGTLKTKIVADFKTPEIIEDIRYDVGFELDEKAIELYKLCLVGEMKGEDAEKIIAQEKEKQALKEAQEKEKENKKSIKDELKEAFDDAMDEVDCVEDFISFSLSSLDEIDEPEELAFEMPLYTTKLMIHYLQGGDFDVAQEIFYHYVDELLPRVGEHEKTSDVASNALVMGIFTKNQDIFDKIFNGLLGGDEFDVTKLNNEILLFNLSCYYAINDNKAALLPTIEQALKQGKTADQFMQDDDFSRYYEDEDFLAVLKQ</sequence>
<dbReference type="AlphaFoldDB" id="A0A3B0XM08"/>
<evidence type="ECO:0000313" key="4">
    <source>
        <dbReference type="EMBL" id="VAW69525.1"/>
    </source>
</evidence>
<dbReference type="EMBL" id="UOFJ01000440">
    <property type="protein sequence ID" value="VAW69525.1"/>
    <property type="molecule type" value="Genomic_DNA"/>
</dbReference>
<dbReference type="Gene3D" id="3.80.10.10">
    <property type="entry name" value="Ribonuclease Inhibitor"/>
    <property type="match status" value="2"/>
</dbReference>
<dbReference type="NCBIfam" id="NF047558">
    <property type="entry name" value="TPR_END_plus"/>
    <property type="match status" value="1"/>
</dbReference>
<dbReference type="PANTHER" id="PTHR48051:SF1">
    <property type="entry name" value="RAS SUPPRESSOR PROTEIN 1"/>
    <property type="match status" value="1"/>
</dbReference>
<name>A0A3B0XM08_9ZZZZ</name>
<dbReference type="GO" id="GO:0005737">
    <property type="term" value="C:cytoplasm"/>
    <property type="evidence" value="ECO:0007669"/>
    <property type="project" value="TreeGrafter"/>
</dbReference>
<proteinExistence type="predicted"/>
<keyword evidence="2" id="KW-0677">Repeat</keyword>
<feature type="coiled-coil region" evidence="3">
    <location>
        <begin position="777"/>
        <end position="816"/>
    </location>
</feature>
<dbReference type="InterPro" id="IPR050216">
    <property type="entry name" value="LRR_domain-containing"/>
</dbReference>
<evidence type="ECO:0000256" key="2">
    <source>
        <dbReference type="ARBA" id="ARBA00022737"/>
    </source>
</evidence>
<evidence type="ECO:0000256" key="3">
    <source>
        <dbReference type="SAM" id="Coils"/>
    </source>
</evidence>
<dbReference type="InterPro" id="IPR032675">
    <property type="entry name" value="LRR_dom_sf"/>
</dbReference>
<reference evidence="4" key="1">
    <citation type="submission" date="2018-06" db="EMBL/GenBank/DDBJ databases">
        <authorList>
            <person name="Zhirakovskaya E."/>
        </authorList>
    </citation>
    <scope>NUCLEOTIDE SEQUENCE</scope>
</reference>
<organism evidence="4">
    <name type="scientific">hydrothermal vent metagenome</name>
    <dbReference type="NCBI Taxonomy" id="652676"/>
    <lineage>
        <taxon>unclassified sequences</taxon>
        <taxon>metagenomes</taxon>
        <taxon>ecological metagenomes</taxon>
    </lineage>
</organism>
<keyword evidence="3" id="KW-0175">Coiled coil</keyword>
<dbReference type="PROSITE" id="PS51450">
    <property type="entry name" value="LRR"/>
    <property type="match status" value="1"/>
</dbReference>
<dbReference type="PANTHER" id="PTHR48051">
    <property type="match status" value="1"/>
</dbReference>
<evidence type="ECO:0000256" key="1">
    <source>
        <dbReference type="ARBA" id="ARBA00022614"/>
    </source>
</evidence>
<dbReference type="InterPro" id="IPR001611">
    <property type="entry name" value="Leu-rich_rpt"/>
</dbReference>
<keyword evidence="1" id="KW-0433">Leucine-rich repeat</keyword>
<accession>A0A3B0XM08</accession>
<protein>
    <submittedName>
        <fullName evidence="4">Uncharacterized protein</fullName>
    </submittedName>
</protein>